<organism evidence="2 3">
    <name type="scientific">Candidatus Uhrbacteria bacterium GW2011_GWF2_39_13</name>
    <dbReference type="NCBI Taxonomy" id="1618995"/>
    <lineage>
        <taxon>Bacteria</taxon>
        <taxon>Candidatus Uhriibacteriota</taxon>
    </lineage>
</organism>
<proteinExistence type="predicted"/>
<accession>A0A0G0MM56</accession>
<evidence type="ECO:0000313" key="2">
    <source>
        <dbReference type="EMBL" id="KKR04198.1"/>
    </source>
</evidence>
<evidence type="ECO:0000313" key="3">
    <source>
        <dbReference type="Proteomes" id="UP000033935"/>
    </source>
</evidence>
<dbReference type="NCBIfam" id="NF001097">
    <property type="entry name" value="PRK00129.1"/>
    <property type="match status" value="1"/>
</dbReference>
<dbReference type="PATRIC" id="fig|1618995.3.peg.605"/>
<dbReference type="EMBL" id="LBWG01000011">
    <property type="protein sequence ID" value="KKR04198.1"/>
    <property type="molecule type" value="Genomic_DNA"/>
</dbReference>
<dbReference type="GO" id="GO:0016757">
    <property type="term" value="F:glycosyltransferase activity"/>
    <property type="evidence" value="ECO:0007669"/>
    <property type="project" value="UniProtKB-KW"/>
</dbReference>
<dbReference type="AlphaFoldDB" id="A0A0G0MM56"/>
<comment type="caution">
    <text evidence="2">The sequence shown here is derived from an EMBL/GenBank/DDBJ whole genome shotgun (WGS) entry which is preliminary data.</text>
</comment>
<dbReference type="InterPro" id="IPR029057">
    <property type="entry name" value="PRTase-like"/>
</dbReference>
<sequence length="212" mass="23522">MSTHVLSENLAKVLLTRLREKNTNSQKFRETLDQLSLLLAIKATEYLEYYELDIETPLEVTPGTFFGDTPVLVPIMRAGSGMLRAFQTFMPNSLVWHISMSRNEKTFEPTFKGSTIPEMADEAAFPLIHTGFILDPMLATGGSASLAIQMLKACVTKIIFVGILGAPEGITRLEREHPDVEVILAGMDRELNKHAYILPGLGDAGDRLFPTR</sequence>
<feature type="domain" description="Phosphoribosyltransferase" evidence="1">
    <location>
        <begin position="5"/>
        <end position="211"/>
    </location>
</feature>
<protein>
    <submittedName>
        <fullName evidence="2">Uracil phosphoribosyltransferase</fullName>
    </submittedName>
</protein>
<keyword evidence="2" id="KW-0808">Transferase</keyword>
<gene>
    <name evidence="2" type="ORF">UT30_C0011G0044</name>
</gene>
<dbReference type="Proteomes" id="UP000033935">
    <property type="component" value="Unassembled WGS sequence"/>
</dbReference>
<reference evidence="2 3" key="1">
    <citation type="journal article" date="2015" name="Nature">
        <title>rRNA introns, odd ribosomes, and small enigmatic genomes across a large radiation of phyla.</title>
        <authorList>
            <person name="Brown C.T."/>
            <person name="Hug L.A."/>
            <person name="Thomas B.C."/>
            <person name="Sharon I."/>
            <person name="Castelle C.J."/>
            <person name="Singh A."/>
            <person name="Wilkins M.J."/>
            <person name="Williams K.H."/>
            <person name="Banfield J.F."/>
        </authorList>
    </citation>
    <scope>NUCLEOTIDE SEQUENCE [LARGE SCALE GENOMIC DNA]</scope>
</reference>
<name>A0A0G0MM56_9BACT</name>
<dbReference type="Pfam" id="PF14681">
    <property type="entry name" value="UPRTase"/>
    <property type="match status" value="1"/>
</dbReference>
<dbReference type="SUPFAM" id="SSF53271">
    <property type="entry name" value="PRTase-like"/>
    <property type="match status" value="1"/>
</dbReference>
<keyword evidence="2" id="KW-0328">Glycosyltransferase</keyword>
<evidence type="ECO:0000259" key="1">
    <source>
        <dbReference type="Pfam" id="PF14681"/>
    </source>
</evidence>
<dbReference type="Gene3D" id="3.40.50.2020">
    <property type="match status" value="1"/>
</dbReference>
<dbReference type="CDD" id="cd06223">
    <property type="entry name" value="PRTases_typeI"/>
    <property type="match status" value="1"/>
</dbReference>
<dbReference type="InterPro" id="IPR000836">
    <property type="entry name" value="PRTase_dom"/>
</dbReference>